<dbReference type="InterPro" id="IPR013785">
    <property type="entry name" value="Aldolase_TIM"/>
</dbReference>
<dbReference type="PANTHER" id="PTHR30352">
    <property type="entry name" value="PYRUVATE FORMATE-LYASE-ACTIVATING ENZYME"/>
    <property type="match status" value="1"/>
</dbReference>
<dbReference type="PROSITE" id="PS51257">
    <property type="entry name" value="PROKAR_LIPOPROTEIN"/>
    <property type="match status" value="1"/>
</dbReference>
<dbReference type="NCBIfam" id="TIGR02495">
    <property type="entry name" value="NrdG2"/>
    <property type="match status" value="1"/>
</dbReference>
<keyword evidence="5" id="KW-0408">Iron</keyword>
<reference evidence="8" key="1">
    <citation type="submission" date="2020-10" db="EMBL/GenBank/DDBJ databases">
        <authorList>
            <person name="Gilroy R."/>
        </authorList>
    </citation>
    <scope>NUCLEOTIDE SEQUENCE</scope>
    <source>
        <strain evidence="8">CHK195-11698</strain>
    </source>
</reference>
<evidence type="ECO:0000256" key="1">
    <source>
        <dbReference type="ARBA" id="ARBA00001966"/>
    </source>
</evidence>
<dbReference type="InterPro" id="IPR007197">
    <property type="entry name" value="rSAM"/>
</dbReference>
<dbReference type="Pfam" id="PF04055">
    <property type="entry name" value="Radical_SAM"/>
    <property type="match status" value="1"/>
</dbReference>
<dbReference type="InterPro" id="IPR012840">
    <property type="entry name" value="NrdG2"/>
</dbReference>
<organism evidence="8 9">
    <name type="scientific">Candidatus Fimiplasma intestinipullorum</name>
    <dbReference type="NCBI Taxonomy" id="2840825"/>
    <lineage>
        <taxon>Bacteria</taxon>
        <taxon>Bacillati</taxon>
        <taxon>Bacillota</taxon>
        <taxon>Clostridia</taxon>
        <taxon>Eubacteriales</taxon>
        <taxon>Candidatus Fimiplasma</taxon>
    </lineage>
</organism>
<keyword evidence="6" id="KW-0411">Iron-sulfur</keyword>
<dbReference type="InterPro" id="IPR058240">
    <property type="entry name" value="rSAM_sf"/>
</dbReference>
<accession>A0A9D1HNZ6</accession>
<evidence type="ECO:0000313" key="8">
    <source>
        <dbReference type="EMBL" id="HIU14063.1"/>
    </source>
</evidence>
<evidence type="ECO:0000259" key="7">
    <source>
        <dbReference type="PROSITE" id="PS51918"/>
    </source>
</evidence>
<gene>
    <name evidence="8" type="ORF">IAD15_08345</name>
</gene>
<dbReference type="SFLD" id="SFLDS00029">
    <property type="entry name" value="Radical_SAM"/>
    <property type="match status" value="1"/>
</dbReference>
<keyword evidence="4" id="KW-0479">Metal-binding</keyword>
<evidence type="ECO:0000256" key="3">
    <source>
        <dbReference type="ARBA" id="ARBA00022691"/>
    </source>
</evidence>
<comment type="cofactor">
    <cofactor evidence="1">
        <name>[4Fe-4S] cluster</name>
        <dbReference type="ChEBI" id="CHEBI:49883"/>
    </cofactor>
</comment>
<comment type="caution">
    <text evidence="8">The sequence shown here is derived from an EMBL/GenBank/DDBJ whole genome shotgun (WGS) entry which is preliminary data.</text>
</comment>
<dbReference type="Proteomes" id="UP000824175">
    <property type="component" value="Unassembled WGS sequence"/>
</dbReference>
<dbReference type="GO" id="GO:0003824">
    <property type="term" value="F:catalytic activity"/>
    <property type="evidence" value="ECO:0007669"/>
    <property type="project" value="InterPro"/>
</dbReference>
<evidence type="ECO:0000256" key="4">
    <source>
        <dbReference type="ARBA" id="ARBA00022723"/>
    </source>
</evidence>
<evidence type="ECO:0000313" key="9">
    <source>
        <dbReference type="Proteomes" id="UP000824175"/>
    </source>
</evidence>
<reference evidence="8" key="2">
    <citation type="journal article" date="2021" name="PeerJ">
        <title>Extensive microbial diversity within the chicken gut microbiome revealed by metagenomics and culture.</title>
        <authorList>
            <person name="Gilroy R."/>
            <person name="Ravi A."/>
            <person name="Getino M."/>
            <person name="Pursley I."/>
            <person name="Horton D.L."/>
            <person name="Alikhan N.F."/>
            <person name="Baker D."/>
            <person name="Gharbi K."/>
            <person name="Hall N."/>
            <person name="Watson M."/>
            <person name="Adriaenssens E.M."/>
            <person name="Foster-Nyarko E."/>
            <person name="Jarju S."/>
            <person name="Secka A."/>
            <person name="Antonio M."/>
            <person name="Oren A."/>
            <person name="Chaudhuri R.R."/>
            <person name="La Ragione R."/>
            <person name="Hildebrand F."/>
            <person name="Pallen M.J."/>
        </authorList>
    </citation>
    <scope>NUCLEOTIDE SEQUENCE</scope>
    <source>
        <strain evidence="8">CHK195-11698</strain>
    </source>
</reference>
<protein>
    <submittedName>
        <fullName evidence="8">Anaerobic ribonucleoside-triphosphate reductase activating protein</fullName>
    </submittedName>
</protein>
<dbReference type="SFLD" id="SFLDG01094">
    <property type="entry name" value="Uncharacterised_Radical_SAM_Su"/>
    <property type="match status" value="1"/>
</dbReference>
<dbReference type="Gene3D" id="3.20.20.70">
    <property type="entry name" value="Aldolase class I"/>
    <property type="match status" value="1"/>
</dbReference>
<sequence>MKIMGLQKLTLLDYPEHLACTIFLGGCNFSCPFCHNRDLVNVDPQAPTVDEDDFFSLLKKRRGILEGVCISGGEPLLHADLPVLIKKIKALGYLVKLDTNGSYPERLEQLVNQKLVDYVAMDIKNAPDRYAMTAGLKELDLAPIQRSVAFLKQGVVPYEFRTTLVAEFHDMEAIEAIVSWLEGDSPYYLQCFEDRDTVIQQGLHAPTREDILLFQKRLQTKIPHTYLRGL</sequence>
<dbReference type="GO" id="GO:0051539">
    <property type="term" value="F:4 iron, 4 sulfur cluster binding"/>
    <property type="evidence" value="ECO:0007669"/>
    <property type="project" value="UniProtKB-KW"/>
</dbReference>
<evidence type="ECO:0000256" key="5">
    <source>
        <dbReference type="ARBA" id="ARBA00023004"/>
    </source>
</evidence>
<dbReference type="GO" id="GO:0046872">
    <property type="term" value="F:metal ion binding"/>
    <property type="evidence" value="ECO:0007669"/>
    <property type="project" value="UniProtKB-KW"/>
</dbReference>
<evidence type="ECO:0000256" key="2">
    <source>
        <dbReference type="ARBA" id="ARBA00022485"/>
    </source>
</evidence>
<dbReference type="PANTHER" id="PTHR30352:SF5">
    <property type="entry name" value="PYRUVATE FORMATE-LYASE 1-ACTIVATING ENZYME"/>
    <property type="match status" value="1"/>
</dbReference>
<name>A0A9D1HNZ6_9FIRM</name>
<dbReference type="PROSITE" id="PS51918">
    <property type="entry name" value="RADICAL_SAM"/>
    <property type="match status" value="1"/>
</dbReference>
<keyword evidence="2" id="KW-0004">4Fe-4S</keyword>
<dbReference type="EMBL" id="DVMJ01000070">
    <property type="protein sequence ID" value="HIU14063.1"/>
    <property type="molecule type" value="Genomic_DNA"/>
</dbReference>
<feature type="domain" description="Radical SAM core" evidence="7">
    <location>
        <begin position="12"/>
        <end position="230"/>
    </location>
</feature>
<dbReference type="InterPro" id="IPR034457">
    <property type="entry name" value="Organic_radical-activating"/>
</dbReference>
<evidence type="ECO:0000256" key="6">
    <source>
        <dbReference type="ARBA" id="ARBA00023014"/>
    </source>
</evidence>
<dbReference type="CDD" id="cd01335">
    <property type="entry name" value="Radical_SAM"/>
    <property type="match status" value="1"/>
</dbReference>
<dbReference type="SUPFAM" id="SSF102114">
    <property type="entry name" value="Radical SAM enzymes"/>
    <property type="match status" value="1"/>
</dbReference>
<keyword evidence="3" id="KW-0949">S-adenosyl-L-methionine</keyword>
<proteinExistence type="predicted"/>
<dbReference type="AlphaFoldDB" id="A0A9D1HNZ6"/>